<keyword evidence="1" id="KW-1133">Transmembrane helix</keyword>
<keyword evidence="1" id="KW-0472">Membrane</keyword>
<evidence type="ECO:0000313" key="3">
    <source>
        <dbReference type="Proteomes" id="UP000276133"/>
    </source>
</evidence>
<feature type="transmembrane region" description="Helical" evidence="1">
    <location>
        <begin position="58"/>
        <end position="76"/>
    </location>
</feature>
<proteinExistence type="predicted"/>
<reference evidence="2 3" key="1">
    <citation type="journal article" date="2018" name="Sci. Rep.">
        <title>Genomic signatures of local adaptation to the degree of environmental predictability in rotifers.</title>
        <authorList>
            <person name="Franch-Gras L."/>
            <person name="Hahn C."/>
            <person name="Garcia-Roger E.M."/>
            <person name="Carmona M.J."/>
            <person name="Serra M."/>
            <person name="Gomez A."/>
        </authorList>
    </citation>
    <scope>NUCLEOTIDE SEQUENCE [LARGE SCALE GENOMIC DNA]</scope>
    <source>
        <strain evidence="2">HYR1</strain>
    </source>
</reference>
<evidence type="ECO:0000313" key="2">
    <source>
        <dbReference type="EMBL" id="RNA44173.1"/>
    </source>
</evidence>
<organism evidence="2 3">
    <name type="scientific">Brachionus plicatilis</name>
    <name type="common">Marine rotifer</name>
    <name type="synonym">Brachionus muelleri</name>
    <dbReference type="NCBI Taxonomy" id="10195"/>
    <lineage>
        <taxon>Eukaryota</taxon>
        <taxon>Metazoa</taxon>
        <taxon>Spiralia</taxon>
        <taxon>Gnathifera</taxon>
        <taxon>Rotifera</taxon>
        <taxon>Eurotatoria</taxon>
        <taxon>Monogononta</taxon>
        <taxon>Pseudotrocha</taxon>
        <taxon>Ploima</taxon>
        <taxon>Brachionidae</taxon>
        <taxon>Brachionus</taxon>
    </lineage>
</organism>
<name>A0A3M7T7Y9_BRAPC</name>
<evidence type="ECO:0000256" key="1">
    <source>
        <dbReference type="SAM" id="Phobius"/>
    </source>
</evidence>
<dbReference type="AlphaFoldDB" id="A0A3M7T7Y9"/>
<accession>A0A3M7T7Y9</accession>
<gene>
    <name evidence="2" type="ORF">BpHYR1_027215</name>
</gene>
<comment type="caution">
    <text evidence="2">The sequence shown here is derived from an EMBL/GenBank/DDBJ whole genome shotgun (WGS) entry which is preliminary data.</text>
</comment>
<dbReference type="EMBL" id="REGN01000143">
    <property type="protein sequence ID" value="RNA44173.1"/>
    <property type="molecule type" value="Genomic_DNA"/>
</dbReference>
<protein>
    <submittedName>
        <fullName evidence="2">Uncharacterized protein</fullName>
    </submittedName>
</protein>
<dbReference type="Proteomes" id="UP000276133">
    <property type="component" value="Unassembled WGS sequence"/>
</dbReference>
<sequence length="88" mass="10239">MCRSWPATGSTPTHWFREHNQSCYGNGDQHLQTDNAVGLADECVPDFDVRERGQFSDVVRISLAVWILIVHCWRWYVNVFNVEKLLCI</sequence>
<keyword evidence="1" id="KW-0812">Transmembrane</keyword>
<keyword evidence="3" id="KW-1185">Reference proteome</keyword>